<accession>A0A515D5T4</accession>
<dbReference type="InterPro" id="IPR011006">
    <property type="entry name" value="CheY-like_superfamily"/>
</dbReference>
<dbReference type="Proteomes" id="UP000317572">
    <property type="component" value="Plasmid p2-125"/>
</dbReference>
<keyword evidence="7" id="KW-1133">Transmembrane helix</keyword>
<dbReference type="EMBL" id="CP033895">
    <property type="protein sequence ID" value="QDL35766.1"/>
    <property type="molecule type" value="Genomic_DNA"/>
</dbReference>
<dbReference type="CDD" id="cd00082">
    <property type="entry name" value="HisKA"/>
    <property type="match status" value="1"/>
</dbReference>
<reference evidence="10 11" key="1">
    <citation type="submission" date="2018-11" db="EMBL/GenBank/DDBJ databases">
        <title>The first complete genome of Serratia liquefaciens isolated from metalophyte plant revel distinctness adaptive mechanisms in an extreme habitat.</title>
        <authorList>
            <person name="Caneschi W.L."/>
            <person name="Sanchez A.B."/>
            <person name="Felestrino E.B."/>
            <person name="Assis R.A.B."/>
            <person name="Lemes C.G.C."/>
            <person name="Cordeiro I.F."/>
            <person name="Fonseca N.P."/>
            <person name="Villa M."/>
            <person name="Vieira I.T."/>
            <person name="Moraes L.A."/>
            <person name="Kamino L.H.Y."/>
            <person name="do Carmo F."/>
            <person name="Garcia C.M."/>
            <person name="Almeida N.F."/>
            <person name="Silva R.S."/>
            <person name="Ferro J.A."/>
            <person name="Ferro M.I.T."/>
            <person name="Varani A.M."/>
            <person name="Ferreira R.M."/>
            <person name="dos Santos V.L."/>
            <person name="Silva U.C."/>
            <person name="Setubal J.C."/>
            <person name="Moreira L.M."/>
        </authorList>
    </citation>
    <scope>NUCLEOTIDE SEQUENCE [LARGE SCALE GENOMIC DNA]</scope>
    <source>
        <strain evidence="10 11">FG3</strain>
        <plasmid evidence="10 11">p2-125</plasmid>
    </source>
</reference>
<gene>
    <name evidence="10" type="ORF">EGO53_28705</name>
</gene>
<dbReference type="InterPro" id="IPR004358">
    <property type="entry name" value="Sig_transdc_His_kin-like_C"/>
</dbReference>
<dbReference type="Pfam" id="PF00072">
    <property type="entry name" value="Response_reg"/>
    <property type="match status" value="1"/>
</dbReference>
<name>A0A515D5T4_SERLI</name>
<evidence type="ECO:0000259" key="9">
    <source>
        <dbReference type="PROSITE" id="PS50110"/>
    </source>
</evidence>
<dbReference type="SMART" id="SM00448">
    <property type="entry name" value="REC"/>
    <property type="match status" value="1"/>
</dbReference>
<dbReference type="Gene3D" id="3.40.50.2300">
    <property type="match status" value="1"/>
</dbReference>
<evidence type="ECO:0000256" key="4">
    <source>
        <dbReference type="ARBA" id="ARBA00022679"/>
    </source>
</evidence>
<evidence type="ECO:0000259" key="8">
    <source>
        <dbReference type="PROSITE" id="PS50109"/>
    </source>
</evidence>
<evidence type="ECO:0000256" key="1">
    <source>
        <dbReference type="ARBA" id="ARBA00000085"/>
    </source>
</evidence>
<dbReference type="PROSITE" id="PS50110">
    <property type="entry name" value="RESPONSE_REGULATORY"/>
    <property type="match status" value="1"/>
</dbReference>
<dbReference type="SMART" id="SM00388">
    <property type="entry name" value="HisKA"/>
    <property type="match status" value="1"/>
</dbReference>
<evidence type="ECO:0000256" key="2">
    <source>
        <dbReference type="ARBA" id="ARBA00012438"/>
    </source>
</evidence>
<dbReference type="SUPFAM" id="SSF55874">
    <property type="entry name" value="ATPase domain of HSP90 chaperone/DNA topoisomerase II/histidine kinase"/>
    <property type="match status" value="1"/>
</dbReference>
<dbReference type="EC" id="2.7.13.3" evidence="2"/>
<comment type="catalytic activity">
    <reaction evidence="1">
        <text>ATP + protein L-histidine = ADP + protein N-phospho-L-histidine.</text>
        <dbReference type="EC" id="2.7.13.3"/>
    </reaction>
</comment>
<dbReference type="InterPro" id="IPR001789">
    <property type="entry name" value="Sig_transdc_resp-reg_receiver"/>
</dbReference>
<evidence type="ECO:0000313" key="10">
    <source>
        <dbReference type="EMBL" id="QDL35766.1"/>
    </source>
</evidence>
<dbReference type="AlphaFoldDB" id="A0A515D5T4"/>
<keyword evidence="4" id="KW-0808">Transferase</keyword>
<feature type="transmembrane region" description="Helical" evidence="7">
    <location>
        <begin position="176"/>
        <end position="193"/>
    </location>
</feature>
<dbReference type="SUPFAM" id="SSF52172">
    <property type="entry name" value="CheY-like"/>
    <property type="match status" value="1"/>
</dbReference>
<dbReference type="InterPro" id="IPR003661">
    <property type="entry name" value="HisK_dim/P_dom"/>
</dbReference>
<sequence>MKLKKIIIQYLVTFIMLTGAFYWMYDRYFSTEHNVSSAGPQENYAWAIAKFAIKLAAFEAKTERQLRLKSTDIKVLQRDLDILFSGSNVLLNKSDSTRYLYQEDDYGETINAIHEALGKIDSELQQAAPNFDLILEYISFIRAKNLALISIADHAEVRQRTIIYDDYLKKGNSFKIPIIAIYVILILMLLISFKQLTSMNNQLESEKKAFNNKNAFLGKLGHELRTTLQAIVSSIEVIIFSPDEKANKNVLRRLESAVSQIEQQMNDLAEYAKIDNGSIKINKSVVNIGEIISRTVSECNAKFSKKHLVATIKSQPHYLVISDQVRLTQIIENLLTNAFKYTDKGEISVAASLTEDRAHSTLTIEINDTGIGIDKEKQKLIYHPFVRIDNGYSSVPGSGMGLAIVDGIIKAMNGSIHLNSEPGKGSCFTVKIPVDIAEEHDMLNLDSTNETEGVKKGLTILYVDDNELTCNSMVSTLNSVGYKAEAVCSVNRAIEKLMRIPYDIVLSDLQMPVMSGDQLLSVIRDHEGPNQNTPFIFVSAYPENYTHADVPLIVKPGRITNITMEINKLIS</sequence>
<feature type="transmembrane region" description="Helical" evidence="7">
    <location>
        <begin position="7"/>
        <end position="24"/>
    </location>
</feature>
<dbReference type="PROSITE" id="PS50109">
    <property type="entry name" value="HIS_KIN"/>
    <property type="match status" value="1"/>
</dbReference>
<dbReference type="Gene3D" id="1.10.287.130">
    <property type="match status" value="1"/>
</dbReference>
<dbReference type="PRINTS" id="PR00344">
    <property type="entry name" value="BCTRLSENSOR"/>
</dbReference>
<dbReference type="InterPro" id="IPR036097">
    <property type="entry name" value="HisK_dim/P_sf"/>
</dbReference>
<dbReference type="PANTHER" id="PTHR43547">
    <property type="entry name" value="TWO-COMPONENT HISTIDINE KINASE"/>
    <property type="match status" value="1"/>
</dbReference>
<dbReference type="Pfam" id="PF02518">
    <property type="entry name" value="HATPase_c"/>
    <property type="match status" value="1"/>
</dbReference>
<dbReference type="GO" id="GO:0005886">
    <property type="term" value="C:plasma membrane"/>
    <property type="evidence" value="ECO:0007669"/>
    <property type="project" value="UniProtKB-ARBA"/>
</dbReference>
<dbReference type="SUPFAM" id="SSF47384">
    <property type="entry name" value="Homodimeric domain of signal transducing histidine kinase"/>
    <property type="match status" value="1"/>
</dbReference>
<dbReference type="SMART" id="SM00387">
    <property type="entry name" value="HATPase_c"/>
    <property type="match status" value="1"/>
</dbReference>
<evidence type="ECO:0000256" key="3">
    <source>
        <dbReference type="ARBA" id="ARBA00022553"/>
    </source>
</evidence>
<dbReference type="InterPro" id="IPR003594">
    <property type="entry name" value="HATPase_dom"/>
</dbReference>
<feature type="modified residue" description="4-aspartylphosphate" evidence="6">
    <location>
        <position position="508"/>
    </location>
</feature>
<dbReference type="RefSeq" id="WP_142816610.1">
    <property type="nucleotide sequence ID" value="NZ_CP033895.1"/>
</dbReference>
<organism evidence="10 11">
    <name type="scientific">Serratia liquefaciens</name>
    <dbReference type="NCBI Taxonomy" id="614"/>
    <lineage>
        <taxon>Bacteria</taxon>
        <taxon>Pseudomonadati</taxon>
        <taxon>Pseudomonadota</taxon>
        <taxon>Gammaproteobacteria</taxon>
        <taxon>Enterobacterales</taxon>
        <taxon>Yersiniaceae</taxon>
        <taxon>Serratia</taxon>
    </lineage>
</organism>
<dbReference type="Pfam" id="PF00512">
    <property type="entry name" value="HisKA"/>
    <property type="match status" value="1"/>
</dbReference>
<feature type="domain" description="Response regulatory" evidence="9">
    <location>
        <begin position="459"/>
        <end position="570"/>
    </location>
</feature>
<dbReference type="GO" id="GO:0000155">
    <property type="term" value="F:phosphorelay sensor kinase activity"/>
    <property type="evidence" value="ECO:0007669"/>
    <property type="project" value="InterPro"/>
</dbReference>
<evidence type="ECO:0000256" key="7">
    <source>
        <dbReference type="SAM" id="Phobius"/>
    </source>
</evidence>
<dbReference type="Gene3D" id="3.30.565.10">
    <property type="entry name" value="Histidine kinase-like ATPase, C-terminal domain"/>
    <property type="match status" value="1"/>
</dbReference>
<keyword evidence="3 6" id="KW-0597">Phosphoprotein</keyword>
<keyword evidence="10" id="KW-0614">Plasmid</keyword>
<dbReference type="InterPro" id="IPR005467">
    <property type="entry name" value="His_kinase_dom"/>
</dbReference>
<evidence type="ECO:0000256" key="6">
    <source>
        <dbReference type="PROSITE-ProRule" id="PRU00169"/>
    </source>
</evidence>
<evidence type="ECO:0000313" key="11">
    <source>
        <dbReference type="Proteomes" id="UP000317572"/>
    </source>
</evidence>
<keyword evidence="5" id="KW-0418">Kinase</keyword>
<feature type="domain" description="Histidine kinase" evidence="8">
    <location>
        <begin position="219"/>
        <end position="436"/>
    </location>
</feature>
<dbReference type="InterPro" id="IPR036890">
    <property type="entry name" value="HATPase_C_sf"/>
</dbReference>
<geneLocation type="plasmid" evidence="10 11">
    <name>p2-125</name>
</geneLocation>
<dbReference type="CDD" id="cd00156">
    <property type="entry name" value="REC"/>
    <property type="match status" value="1"/>
</dbReference>
<keyword evidence="7" id="KW-0472">Membrane</keyword>
<evidence type="ECO:0000256" key="5">
    <source>
        <dbReference type="ARBA" id="ARBA00022777"/>
    </source>
</evidence>
<keyword evidence="7" id="KW-0812">Transmembrane</keyword>
<dbReference type="FunFam" id="3.30.565.10:FF:000006">
    <property type="entry name" value="Sensor histidine kinase WalK"/>
    <property type="match status" value="1"/>
</dbReference>
<proteinExistence type="predicted"/>
<dbReference type="PANTHER" id="PTHR43547:SF2">
    <property type="entry name" value="HYBRID SIGNAL TRANSDUCTION HISTIDINE KINASE C"/>
    <property type="match status" value="1"/>
</dbReference>
<protein>
    <recommendedName>
        <fullName evidence="2">histidine kinase</fullName>
        <ecNumber evidence="2">2.7.13.3</ecNumber>
    </recommendedName>
</protein>